<dbReference type="AlphaFoldDB" id="A0A9J5ZMC6"/>
<accession>A0A9J5ZMC6</accession>
<proteinExistence type="predicted"/>
<evidence type="ECO:0000256" key="1">
    <source>
        <dbReference type="ARBA" id="ARBA00022759"/>
    </source>
</evidence>
<evidence type="ECO:0000313" key="3">
    <source>
        <dbReference type="EMBL" id="KAG5613305.1"/>
    </source>
</evidence>
<keyword evidence="1" id="KW-0540">Nuclease</keyword>
<gene>
    <name evidence="3" type="ORF">H5410_024586</name>
</gene>
<dbReference type="GO" id="GO:0003723">
    <property type="term" value="F:RNA binding"/>
    <property type="evidence" value="ECO:0007669"/>
    <property type="project" value="InterPro"/>
</dbReference>
<keyword evidence="4" id="KW-1185">Reference proteome</keyword>
<feature type="non-terminal residue" evidence="3">
    <location>
        <position position="163"/>
    </location>
</feature>
<evidence type="ECO:0000256" key="2">
    <source>
        <dbReference type="ARBA" id="ARBA00023239"/>
    </source>
</evidence>
<keyword evidence="2" id="KW-0456">Lyase</keyword>
<dbReference type="SUPFAM" id="SSF55895">
    <property type="entry name" value="Ribonuclease Rh-like"/>
    <property type="match status" value="1"/>
</dbReference>
<evidence type="ECO:0000313" key="4">
    <source>
        <dbReference type="Proteomes" id="UP000824120"/>
    </source>
</evidence>
<keyword evidence="1" id="KW-0378">Hydrolase</keyword>
<dbReference type="Gene3D" id="3.90.730.10">
    <property type="entry name" value="Ribonuclease T2-like"/>
    <property type="match status" value="1"/>
</dbReference>
<protein>
    <submittedName>
        <fullName evidence="3">Uncharacterized protein</fullName>
    </submittedName>
</protein>
<name>A0A9J5ZMC6_SOLCO</name>
<sequence length="163" mass="18804">SNNLSKSCLSSYSGLPHYVGIREFTVILRSTHSGLLCMESGVQLAAIVCIVRTIYVKDVWYVYFIQLIFLGEGLRLLHDYRPTFLLRNTDEALWMHEWEVQGYCTKQTLTAANYFQRAMREIYFCLDKTMRRFVDCPVSLATRGCGPINNPREIIIPIKAIIL</sequence>
<dbReference type="Proteomes" id="UP000824120">
    <property type="component" value="Chromosome 4"/>
</dbReference>
<organism evidence="3 4">
    <name type="scientific">Solanum commersonii</name>
    <name type="common">Commerson's wild potato</name>
    <name type="synonym">Commerson's nightshade</name>
    <dbReference type="NCBI Taxonomy" id="4109"/>
    <lineage>
        <taxon>Eukaryota</taxon>
        <taxon>Viridiplantae</taxon>
        <taxon>Streptophyta</taxon>
        <taxon>Embryophyta</taxon>
        <taxon>Tracheophyta</taxon>
        <taxon>Spermatophyta</taxon>
        <taxon>Magnoliopsida</taxon>
        <taxon>eudicotyledons</taxon>
        <taxon>Gunneridae</taxon>
        <taxon>Pentapetalae</taxon>
        <taxon>asterids</taxon>
        <taxon>lamiids</taxon>
        <taxon>Solanales</taxon>
        <taxon>Solanaceae</taxon>
        <taxon>Solanoideae</taxon>
        <taxon>Solaneae</taxon>
        <taxon>Solanum</taxon>
    </lineage>
</organism>
<reference evidence="3 4" key="1">
    <citation type="submission" date="2020-09" db="EMBL/GenBank/DDBJ databases">
        <title>De no assembly of potato wild relative species, Solanum commersonii.</title>
        <authorList>
            <person name="Cho K."/>
        </authorList>
    </citation>
    <scope>NUCLEOTIDE SEQUENCE [LARGE SCALE GENOMIC DNA]</scope>
    <source>
        <strain evidence="3">LZ3.2</strain>
        <tissue evidence="3">Leaf</tissue>
    </source>
</reference>
<dbReference type="EMBL" id="JACXVP010000004">
    <property type="protein sequence ID" value="KAG5613305.1"/>
    <property type="molecule type" value="Genomic_DNA"/>
</dbReference>
<keyword evidence="1" id="KW-0255">Endonuclease</keyword>
<comment type="caution">
    <text evidence="3">The sequence shown here is derived from an EMBL/GenBank/DDBJ whole genome shotgun (WGS) entry which is preliminary data.</text>
</comment>
<dbReference type="InterPro" id="IPR036430">
    <property type="entry name" value="RNase_T2-like_sf"/>
</dbReference>
<dbReference type="GO" id="GO:0033897">
    <property type="term" value="F:ribonuclease T2 activity"/>
    <property type="evidence" value="ECO:0007669"/>
    <property type="project" value="InterPro"/>
</dbReference>